<feature type="transmembrane region" description="Helical" evidence="1">
    <location>
        <begin position="6"/>
        <end position="23"/>
    </location>
</feature>
<dbReference type="Pfam" id="PF04474">
    <property type="entry name" value="DUF554"/>
    <property type="match status" value="1"/>
</dbReference>
<protein>
    <submittedName>
        <fullName evidence="2">Membrane protein</fullName>
    </submittedName>
</protein>
<comment type="caution">
    <text evidence="2">The sequence shown here is derived from an EMBL/GenBank/DDBJ whole genome shotgun (WGS) entry which is preliminary data.</text>
</comment>
<organism evidence="2 3">
    <name type="scientific">Lacrimispora celerecrescens</name>
    <dbReference type="NCBI Taxonomy" id="29354"/>
    <lineage>
        <taxon>Bacteria</taxon>
        <taxon>Bacillati</taxon>
        <taxon>Bacillota</taxon>
        <taxon>Clostridia</taxon>
        <taxon>Lachnospirales</taxon>
        <taxon>Lachnospiraceae</taxon>
        <taxon>Lacrimispora</taxon>
    </lineage>
</organism>
<feature type="transmembrane region" description="Helical" evidence="1">
    <location>
        <begin position="221"/>
        <end position="237"/>
    </location>
</feature>
<evidence type="ECO:0000256" key="1">
    <source>
        <dbReference type="SAM" id="Phobius"/>
    </source>
</evidence>
<dbReference type="InterPro" id="IPR007563">
    <property type="entry name" value="DUF554"/>
</dbReference>
<accession>A0A084JS10</accession>
<feature type="transmembrane region" description="Helical" evidence="1">
    <location>
        <begin position="192"/>
        <end position="214"/>
    </location>
</feature>
<keyword evidence="1" id="KW-0812">Transmembrane</keyword>
<keyword evidence="1" id="KW-1133">Transmembrane helix</keyword>
<dbReference type="AlphaFoldDB" id="A0A084JS10"/>
<keyword evidence="1" id="KW-0472">Membrane</keyword>
<gene>
    <name evidence="2" type="ORF">IO98_00755</name>
</gene>
<evidence type="ECO:0000313" key="2">
    <source>
        <dbReference type="EMBL" id="KEZ91744.1"/>
    </source>
</evidence>
<proteinExistence type="predicted"/>
<dbReference type="OrthoDB" id="9797976at2"/>
<feature type="transmembrane region" description="Helical" evidence="1">
    <location>
        <begin position="64"/>
        <end position="87"/>
    </location>
</feature>
<feature type="transmembrane region" description="Helical" evidence="1">
    <location>
        <begin position="108"/>
        <end position="128"/>
    </location>
</feature>
<dbReference type="RefSeq" id="WP_038277097.1">
    <property type="nucleotide sequence ID" value="NZ_JPME01000002.1"/>
</dbReference>
<sequence>MIGLGTLINVAGIAAGGLGGLLFGKKMEERYQRTLMSGAGICVLFLGIEGVMEEMLVIRQGALAGRGTIMLILSFFIGSLLGEWMNIESAMERFGEWLKRITNSGGDAKFVDGFVTASLTVCIGAMAVVGAIKDGISGDYSILAAKALLDLIIILVMTVSLGKGCIFSAIPVALFQGTITLLARLIEPFMTAQALSNLSLTGSVLIFCVGMNLIWGKMIKVANLLPAIFLAVAFAFIP</sequence>
<dbReference type="EMBL" id="JPME01000002">
    <property type="protein sequence ID" value="KEZ91744.1"/>
    <property type="molecule type" value="Genomic_DNA"/>
</dbReference>
<dbReference type="PANTHER" id="PTHR36111">
    <property type="entry name" value="INNER MEMBRANE PROTEIN-RELATED"/>
    <property type="match status" value="1"/>
</dbReference>
<feature type="transmembrane region" description="Helical" evidence="1">
    <location>
        <begin position="35"/>
        <end position="52"/>
    </location>
</feature>
<name>A0A084JS10_9FIRM</name>
<reference evidence="2 3" key="1">
    <citation type="submission" date="2014-07" db="EMBL/GenBank/DDBJ databases">
        <title>Draft genome of Clostridium celerecrescens 152B isolated from sediments associated with methane hydrate from Krishna Godavari basin.</title>
        <authorList>
            <person name="Honkalas V.S."/>
            <person name="Dabir A.P."/>
            <person name="Arora P."/>
            <person name="Dhakephalkar P.K."/>
        </authorList>
    </citation>
    <scope>NUCLEOTIDE SEQUENCE [LARGE SCALE GENOMIC DNA]</scope>
    <source>
        <strain evidence="2 3">152B</strain>
    </source>
</reference>
<evidence type="ECO:0000313" key="3">
    <source>
        <dbReference type="Proteomes" id="UP000028525"/>
    </source>
</evidence>
<dbReference type="PANTHER" id="PTHR36111:SF2">
    <property type="entry name" value="INNER MEMBRANE PROTEIN"/>
    <property type="match status" value="1"/>
</dbReference>
<dbReference type="STRING" id="29354.IO98_00755"/>
<keyword evidence="3" id="KW-1185">Reference proteome</keyword>
<dbReference type="Proteomes" id="UP000028525">
    <property type="component" value="Unassembled WGS sequence"/>
</dbReference>